<organism evidence="3 4">
    <name type="scientific">Phytophthora fragariae</name>
    <dbReference type="NCBI Taxonomy" id="53985"/>
    <lineage>
        <taxon>Eukaryota</taxon>
        <taxon>Sar</taxon>
        <taxon>Stramenopiles</taxon>
        <taxon>Oomycota</taxon>
        <taxon>Peronosporomycetes</taxon>
        <taxon>Peronosporales</taxon>
        <taxon>Peronosporaceae</taxon>
        <taxon>Phytophthora</taxon>
    </lineage>
</organism>
<accession>A0A6A3J3E9</accession>
<feature type="chain" id="PRO_5025665554" description="RxLR effector protein" evidence="2">
    <location>
        <begin position="21"/>
        <end position="70"/>
    </location>
</feature>
<evidence type="ECO:0000313" key="4">
    <source>
        <dbReference type="Proteomes" id="UP000460718"/>
    </source>
</evidence>
<sequence>MRGLLVVHGLLFVFPSHVENASVSLPLVMSPGSSAGSQRRRRSPGSSSTEPSSSRCCPISPPGRCPGLLW</sequence>
<feature type="compositionally biased region" description="Low complexity" evidence="1">
    <location>
        <begin position="44"/>
        <end position="58"/>
    </location>
</feature>
<evidence type="ECO:0000256" key="2">
    <source>
        <dbReference type="SAM" id="SignalP"/>
    </source>
</evidence>
<feature type="signal peptide" evidence="2">
    <location>
        <begin position="1"/>
        <end position="20"/>
    </location>
</feature>
<feature type="region of interest" description="Disordered" evidence="1">
    <location>
        <begin position="29"/>
        <end position="70"/>
    </location>
</feature>
<proteinExistence type="predicted"/>
<evidence type="ECO:0008006" key="5">
    <source>
        <dbReference type="Google" id="ProtNLM"/>
    </source>
</evidence>
<dbReference type="Proteomes" id="UP000460718">
    <property type="component" value="Unassembled WGS sequence"/>
</dbReference>
<gene>
    <name evidence="3" type="ORF">PF011_g19845</name>
</gene>
<name>A0A6A3J3E9_9STRA</name>
<dbReference type="AlphaFoldDB" id="A0A6A3J3E9"/>
<comment type="caution">
    <text evidence="3">The sequence shown here is derived from an EMBL/GenBank/DDBJ whole genome shotgun (WGS) entry which is preliminary data.</text>
</comment>
<evidence type="ECO:0000313" key="3">
    <source>
        <dbReference type="EMBL" id="KAE8986804.1"/>
    </source>
</evidence>
<protein>
    <recommendedName>
        <fullName evidence="5">RxLR effector protein</fullName>
    </recommendedName>
</protein>
<keyword evidence="2" id="KW-0732">Signal</keyword>
<dbReference type="EMBL" id="QXFW01001713">
    <property type="protein sequence ID" value="KAE8986804.1"/>
    <property type="molecule type" value="Genomic_DNA"/>
</dbReference>
<evidence type="ECO:0000256" key="1">
    <source>
        <dbReference type="SAM" id="MobiDB-lite"/>
    </source>
</evidence>
<reference evidence="3 4" key="1">
    <citation type="submission" date="2018-09" db="EMBL/GenBank/DDBJ databases">
        <title>Genomic investigation of the strawberry pathogen Phytophthora fragariae indicates pathogenicity is determined by transcriptional variation in three key races.</title>
        <authorList>
            <person name="Adams T.M."/>
            <person name="Armitage A.D."/>
            <person name="Sobczyk M.K."/>
            <person name="Bates H.J."/>
            <person name="Dunwell J.M."/>
            <person name="Nellist C.F."/>
            <person name="Harrison R.J."/>
        </authorList>
    </citation>
    <scope>NUCLEOTIDE SEQUENCE [LARGE SCALE GENOMIC DNA]</scope>
    <source>
        <strain evidence="3 4">SCRP245</strain>
    </source>
</reference>